<feature type="non-terminal residue" evidence="1">
    <location>
        <position position="60"/>
    </location>
</feature>
<evidence type="ECO:0000313" key="2">
    <source>
        <dbReference type="Proteomes" id="UP000634608"/>
    </source>
</evidence>
<accession>A0A8I0FBT8</accession>
<dbReference type="EMBL" id="JACSVK010000624">
    <property type="protein sequence ID" value="MBD0222639.1"/>
    <property type="molecule type" value="Genomic_DNA"/>
</dbReference>
<reference evidence="1" key="1">
    <citation type="submission" date="2020-08" db="EMBL/GenBank/DDBJ databases">
        <title>Diversity of carbapenem-resistant Acinetobacter baumannii and bacteriophage-mediated spread of the Oxa23 carbapenemase.</title>
        <authorList>
            <person name="Abouelfetouh A."/>
            <person name="Mattock J."/>
            <person name="Turner D."/>
            <person name="Li E."/>
            <person name="Evans B.A."/>
        </authorList>
    </citation>
    <scope>NUCLEOTIDE SEQUENCE</scope>
    <source>
        <strain evidence="1">A86</strain>
    </source>
</reference>
<proteinExistence type="predicted"/>
<dbReference type="PRINTS" id="PR00409">
    <property type="entry name" value="PHDIOXRDTASE"/>
</dbReference>
<comment type="caution">
    <text evidence="1">The sequence shown here is derived from an EMBL/GenBank/DDBJ whole genome shotgun (WGS) entry which is preliminary data.</text>
</comment>
<gene>
    <name evidence="1" type="ORF">IAG11_22720</name>
</gene>
<dbReference type="InterPro" id="IPR017938">
    <property type="entry name" value="Riboflavin_synthase-like_b-brl"/>
</dbReference>
<evidence type="ECO:0000313" key="1">
    <source>
        <dbReference type="EMBL" id="MBD0222639.1"/>
    </source>
</evidence>
<dbReference type="SUPFAM" id="SSF63380">
    <property type="entry name" value="Riboflavin synthase domain-like"/>
    <property type="match status" value="1"/>
</dbReference>
<sequence length="60" mass="6718">MDVIIQKIHQLTPTIRAFELVAANGTELPSFEAGAHIDVHLKNGLTRQYSLSNCCTEKHR</sequence>
<protein>
    <submittedName>
        <fullName evidence="1">Oxidoreductase</fullName>
    </submittedName>
</protein>
<dbReference type="Proteomes" id="UP000634608">
    <property type="component" value="Unassembled WGS sequence"/>
</dbReference>
<dbReference type="AlphaFoldDB" id="A0A8I0FBT8"/>
<name>A0A8I0FBT8_ACIBA</name>
<dbReference type="Gene3D" id="2.40.30.10">
    <property type="entry name" value="Translation factors"/>
    <property type="match status" value="1"/>
</dbReference>
<organism evidence="1 2">
    <name type="scientific">Acinetobacter baumannii</name>
    <dbReference type="NCBI Taxonomy" id="470"/>
    <lineage>
        <taxon>Bacteria</taxon>
        <taxon>Pseudomonadati</taxon>
        <taxon>Pseudomonadota</taxon>
        <taxon>Gammaproteobacteria</taxon>
        <taxon>Moraxellales</taxon>
        <taxon>Moraxellaceae</taxon>
        <taxon>Acinetobacter</taxon>
        <taxon>Acinetobacter calcoaceticus/baumannii complex</taxon>
    </lineage>
</organism>